<accession>A0A0F9MWQ3</accession>
<reference evidence="2" key="1">
    <citation type="journal article" date="2015" name="Nature">
        <title>Complex archaea that bridge the gap between prokaryotes and eukaryotes.</title>
        <authorList>
            <person name="Spang A."/>
            <person name="Saw J.H."/>
            <person name="Jorgensen S.L."/>
            <person name="Zaremba-Niedzwiedzka K."/>
            <person name="Martijn J."/>
            <person name="Lind A.E."/>
            <person name="van Eijk R."/>
            <person name="Schleper C."/>
            <person name="Guy L."/>
            <person name="Ettema T.J."/>
        </authorList>
    </citation>
    <scope>NUCLEOTIDE SEQUENCE</scope>
</reference>
<comment type="caution">
    <text evidence="2">The sequence shown here is derived from an EMBL/GenBank/DDBJ whole genome shotgun (WGS) entry which is preliminary data.</text>
</comment>
<protein>
    <recommendedName>
        <fullName evidence="1">Putative DnaT-like domain-containing protein</fullName>
    </recommendedName>
</protein>
<dbReference type="Pfam" id="PF20557">
    <property type="entry name" value="DnaT_2"/>
    <property type="match status" value="1"/>
</dbReference>
<dbReference type="InterPro" id="IPR046787">
    <property type="entry name" value="DnaT_2"/>
</dbReference>
<dbReference type="EMBL" id="LAZR01004107">
    <property type="protein sequence ID" value="KKN11710.1"/>
    <property type="molecule type" value="Genomic_DNA"/>
</dbReference>
<organism evidence="2">
    <name type="scientific">marine sediment metagenome</name>
    <dbReference type="NCBI Taxonomy" id="412755"/>
    <lineage>
        <taxon>unclassified sequences</taxon>
        <taxon>metagenomes</taxon>
        <taxon>ecological metagenomes</taxon>
    </lineage>
</organism>
<name>A0A0F9MWQ3_9ZZZZ</name>
<gene>
    <name evidence="2" type="ORF">LCGC14_1023820</name>
</gene>
<sequence>MSAYGTYIEANAYFANRLHVLAWDEAASTQKTIALAESTSRIDRLRFSGLQVEEDQDLEFPRYYGDDPDGTEVIPDEIQNACFELAYVLLDGVDPDLEFENLGLASQRYSSVGLTNQPNVSLDHISAGIPSASAWRFLRPFLADSKGIQLNRVT</sequence>
<feature type="domain" description="Putative DnaT-like" evidence="1">
    <location>
        <begin position="3"/>
        <end position="92"/>
    </location>
</feature>
<proteinExistence type="predicted"/>
<evidence type="ECO:0000313" key="2">
    <source>
        <dbReference type="EMBL" id="KKN11710.1"/>
    </source>
</evidence>
<evidence type="ECO:0000259" key="1">
    <source>
        <dbReference type="Pfam" id="PF20557"/>
    </source>
</evidence>
<dbReference type="AlphaFoldDB" id="A0A0F9MWQ3"/>